<keyword evidence="3" id="KW-1003">Cell membrane</keyword>
<dbReference type="AlphaFoldDB" id="W4MCZ0"/>
<evidence type="ECO:0000256" key="5">
    <source>
        <dbReference type="ARBA" id="ARBA00022989"/>
    </source>
</evidence>
<evidence type="ECO:0000313" key="9">
    <source>
        <dbReference type="EMBL" id="ETX08070.1"/>
    </source>
</evidence>
<feature type="transmembrane region" description="Helical" evidence="7">
    <location>
        <begin position="221"/>
        <end position="247"/>
    </location>
</feature>
<accession>W4MCZ0</accession>
<dbReference type="HOGENOM" id="CLU_028518_1_2_7"/>
<dbReference type="CDD" id="cd06261">
    <property type="entry name" value="TM_PBP2"/>
    <property type="match status" value="1"/>
</dbReference>
<dbReference type="Gene3D" id="1.10.3720.10">
    <property type="entry name" value="MetI-like"/>
    <property type="match status" value="1"/>
</dbReference>
<keyword evidence="10" id="KW-1185">Reference proteome</keyword>
<keyword evidence="4 7" id="KW-0812">Transmembrane</keyword>
<protein>
    <recommendedName>
        <fullName evidence="8">ABC transmembrane type-1 domain-containing protein</fullName>
    </recommendedName>
</protein>
<dbReference type="PANTHER" id="PTHR43386:SF1">
    <property type="entry name" value="D,D-DIPEPTIDE TRANSPORT SYSTEM PERMEASE PROTEIN DDPC-RELATED"/>
    <property type="match status" value="1"/>
</dbReference>
<evidence type="ECO:0000256" key="1">
    <source>
        <dbReference type="ARBA" id="ARBA00004651"/>
    </source>
</evidence>
<dbReference type="Pfam" id="PF00528">
    <property type="entry name" value="BPD_transp_1"/>
    <property type="match status" value="1"/>
</dbReference>
<dbReference type="Proteomes" id="UP000019140">
    <property type="component" value="Unassembled WGS sequence"/>
</dbReference>
<dbReference type="EMBL" id="AZHX01000310">
    <property type="protein sequence ID" value="ETX08070.1"/>
    <property type="molecule type" value="Genomic_DNA"/>
</dbReference>
<comment type="similarity">
    <text evidence="7">Belongs to the binding-protein-dependent transport system permease family.</text>
</comment>
<comment type="subcellular location">
    <subcellularLocation>
        <location evidence="1 7">Cell membrane</location>
        <topology evidence="1 7">Multi-pass membrane protein</topology>
    </subcellularLocation>
</comment>
<comment type="caution">
    <text evidence="9">The sequence shown here is derived from an EMBL/GenBank/DDBJ whole genome shotgun (WGS) entry which is preliminary data.</text>
</comment>
<keyword evidence="2 7" id="KW-0813">Transport</keyword>
<dbReference type="Pfam" id="PF12911">
    <property type="entry name" value="OppC_N"/>
    <property type="match status" value="1"/>
</dbReference>
<dbReference type="PROSITE" id="PS50928">
    <property type="entry name" value="ABC_TM1"/>
    <property type="match status" value="1"/>
</dbReference>
<feature type="domain" description="ABC transmembrane type-1" evidence="8">
    <location>
        <begin position="100"/>
        <end position="290"/>
    </location>
</feature>
<keyword evidence="5 7" id="KW-1133">Transmembrane helix</keyword>
<dbReference type="GO" id="GO:0005886">
    <property type="term" value="C:plasma membrane"/>
    <property type="evidence" value="ECO:0007669"/>
    <property type="project" value="UniProtKB-SubCell"/>
</dbReference>
<evidence type="ECO:0000256" key="7">
    <source>
        <dbReference type="RuleBase" id="RU363032"/>
    </source>
</evidence>
<keyword evidence="6 7" id="KW-0472">Membrane</keyword>
<dbReference type="SUPFAM" id="SSF161098">
    <property type="entry name" value="MetI-like"/>
    <property type="match status" value="1"/>
</dbReference>
<dbReference type="InterPro" id="IPR035906">
    <property type="entry name" value="MetI-like_sf"/>
</dbReference>
<feature type="transmembrane region" description="Helical" evidence="7">
    <location>
        <begin position="35"/>
        <end position="55"/>
    </location>
</feature>
<reference evidence="9 10" key="1">
    <citation type="journal article" date="2014" name="Nature">
        <title>An environmental bacterial taxon with a large and distinct metabolic repertoire.</title>
        <authorList>
            <person name="Wilson M.C."/>
            <person name="Mori T."/>
            <person name="Ruckert C."/>
            <person name="Uria A.R."/>
            <person name="Helf M.J."/>
            <person name="Takada K."/>
            <person name="Gernert C."/>
            <person name="Steffens U.A."/>
            <person name="Heycke N."/>
            <person name="Schmitt S."/>
            <person name="Rinke C."/>
            <person name="Helfrich E.J."/>
            <person name="Brachmann A.O."/>
            <person name="Gurgui C."/>
            <person name="Wakimoto T."/>
            <person name="Kracht M."/>
            <person name="Crusemann M."/>
            <person name="Hentschel U."/>
            <person name="Abe I."/>
            <person name="Matsunaga S."/>
            <person name="Kalinowski J."/>
            <person name="Takeyama H."/>
            <person name="Piel J."/>
        </authorList>
    </citation>
    <scope>NUCLEOTIDE SEQUENCE [LARGE SCALE GENOMIC DNA]</scope>
    <source>
        <strain evidence="10">TSY2</strain>
    </source>
</reference>
<feature type="transmembrane region" description="Helical" evidence="7">
    <location>
        <begin position="102"/>
        <end position="127"/>
    </location>
</feature>
<dbReference type="GO" id="GO:0055085">
    <property type="term" value="P:transmembrane transport"/>
    <property type="evidence" value="ECO:0007669"/>
    <property type="project" value="InterPro"/>
</dbReference>
<dbReference type="InterPro" id="IPR000515">
    <property type="entry name" value="MetI-like"/>
</dbReference>
<sequence length="304" mass="33475">MDSSSSAVLTSPERAAAERLSWPAALRRSLSEAPFFPLIILFLLVFTAVFADWLAPHDPTVGNLRARYRPPVWAERGNPDYMLGTDHMGRDVLSRIIHGSRISLIVATAAVLLAGVIGTTFGILSGYRGGWIDQVVMRLTDAWMALPTISFAILLAALLRPSEWNLVVILAAVYWTRYARVIRGEVLSLKERDFVRLAIVAGCSHTRIMCTHILPNIANSAIVMATLQFGVVIIAEATLSFLGVGVAPPQPAWGLMLFEGKSGLMTGFWWLSIFPGLCIMFVVLAANLLGDWFRVWSDPQLRQL</sequence>
<dbReference type="InterPro" id="IPR050366">
    <property type="entry name" value="BP-dependent_transpt_permease"/>
</dbReference>
<dbReference type="InterPro" id="IPR025966">
    <property type="entry name" value="OppC_N"/>
</dbReference>
<evidence type="ECO:0000256" key="6">
    <source>
        <dbReference type="ARBA" id="ARBA00023136"/>
    </source>
</evidence>
<evidence type="ECO:0000256" key="2">
    <source>
        <dbReference type="ARBA" id="ARBA00022448"/>
    </source>
</evidence>
<feature type="transmembrane region" description="Helical" evidence="7">
    <location>
        <begin position="139"/>
        <end position="158"/>
    </location>
</feature>
<name>W4MCZ0_9BACT</name>
<proteinExistence type="inferred from homology"/>
<evidence type="ECO:0000256" key="4">
    <source>
        <dbReference type="ARBA" id="ARBA00022692"/>
    </source>
</evidence>
<dbReference type="PANTHER" id="PTHR43386">
    <property type="entry name" value="OLIGOPEPTIDE TRANSPORT SYSTEM PERMEASE PROTEIN APPC"/>
    <property type="match status" value="1"/>
</dbReference>
<evidence type="ECO:0000256" key="3">
    <source>
        <dbReference type="ARBA" id="ARBA00022475"/>
    </source>
</evidence>
<organism evidence="9 10">
    <name type="scientific">Candidatus Entotheonella gemina</name>
    <dbReference type="NCBI Taxonomy" id="1429439"/>
    <lineage>
        <taxon>Bacteria</taxon>
        <taxon>Pseudomonadati</taxon>
        <taxon>Nitrospinota/Tectimicrobiota group</taxon>
        <taxon>Candidatus Tectimicrobiota</taxon>
        <taxon>Candidatus Entotheonellia</taxon>
        <taxon>Candidatus Entotheonellales</taxon>
        <taxon>Candidatus Entotheonellaceae</taxon>
        <taxon>Candidatus Entotheonella</taxon>
    </lineage>
</organism>
<gene>
    <name evidence="9" type="ORF">ETSY2_07555</name>
</gene>
<evidence type="ECO:0000259" key="8">
    <source>
        <dbReference type="PROSITE" id="PS50928"/>
    </source>
</evidence>
<evidence type="ECO:0000313" key="10">
    <source>
        <dbReference type="Proteomes" id="UP000019140"/>
    </source>
</evidence>
<feature type="transmembrane region" description="Helical" evidence="7">
    <location>
        <begin position="268"/>
        <end position="289"/>
    </location>
</feature>